<feature type="compositionally biased region" description="Pro residues" evidence="1">
    <location>
        <begin position="228"/>
        <end position="240"/>
    </location>
</feature>
<dbReference type="EMBL" id="JAVRRJ010000003">
    <property type="protein sequence ID" value="KAK5086874.1"/>
    <property type="molecule type" value="Genomic_DNA"/>
</dbReference>
<feature type="compositionally biased region" description="Polar residues" evidence="1">
    <location>
        <begin position="436"/>
        <end position="449"/>
    </location>
</feature>
<name>A0AAN7T2A4_9EURO</name>
<protein>
    <submittedName>
        <fullName evidence="2">Uncharacterized protein</fullName>
    </submittedName>
</protein>
<accession>A0AAN7T2A4</accession>
<dbReference type="AlphaFoldDB" id="A0AAN7T2A4"/>
<keyword evidence="3" id="KW-1185">Reference proteome</keyword>
<dbReference type="Proteomes" id="UP001309876">
    <property type="component" value="Unassembled WGS sequence"/>
</dbReference>
<gene>
    <name evidence="2" type="ORF">LTR05_004044</name>
</gene>
<feature type="region of interest" description="Disordered" evidence="1">
    <location>
        <begin position="1"/>
        <end position="316"/>
    </location>
</feature>
<feature type="compositionally biased region" description="Polar residues" evidence="1">
    <location>
        <begin position="274"/>
        <end position="292"/>
    </location>
</feature>
<feature type="compositionally biased region" description="Polar residues" evidence="1">
    <location>
        <begin position="93"/>
        <end position="124"/>
    </location>
</feature>
<reference evidence="2 3" key="1">
    <citation type="submission" date="2023-08" db="EMBL/GenBank/DDBJ databases">
        <title>Black Yeasts Isolated from many extreme environments.</title>
        <authorList>
            <person name="Coleine C."/>
            <person name="Stajich J.E."/>
            <person name="Selbmann L."/>
        </authorList>
    </citation>
    <scope>NUCLEOTIDE SEQUENCE [LARGE SCALE GENOMIC DNA]</scope>
    <source>
        <strain evidence="2 3">CCFEE 5910</strain>
    </source>
</reference>
<feature type="compositionally biased region" description="Low complexity" evidence="1">
    <location>
        <begin position="250"/>
        <end position="264"/>
    </location>
</feature>
<evidence type="ECO:0000313" key="2">
    <source>
        <dbReference type="EMBL" id="KAK5086874.1"/>
    </source>
</evidence>
<feature type="region of interest" description="Disordered" evidence="1">
    <location>
        <begin position="388"/>
        <end position="455"/>
    </location>
</feature>
<sequence length="557" mass="60974">MPSTTKYFNSPKFPTPSLRRKSKSINHHSHPNPNTSFPAGEASPVRLNGPEPVYTPQPPPQQSRRRSSWYSQRTVGSTAVSPMPPPPLPLSSAAGSVHSNPYGQMNPYAPQTASTDENQLTSEALKSFDSAMQRAAQDARRRSVDSWEHDEPQSPGGGTAENSSRSSASARYDTSRGRQQHTAMSEYLRDRSWGSYQQQTLPRVSGVVEGSIETPMAPRGRRHATPRPIEPATPPPPPPAAAQGHTGTVSSIFRRFSLSSSGASSRRDTRRESGSSTTTLPFVMTDGTQRVTETPMARHESQRRKSSLGFSSPLSMLKHRFEKTPVPESQVPMRSSAYSGAAEPLQTLPASVYVPPSRSGTTSQLVATPYSATRRGPSPVMVATLPEHVSHQQQPRHDGAYASGSVRPAVQPQSLRSEGVQSVPPPPQSNPYLYRASSNNKPAHSTPIRTTAPPASYHSRAQVLLRPNLITPVASYMKTELRDPYECTDQGAWLAIGTMRGPTPSGVRTINAIMAKAIEKGKPQKGQKEVEKMLRDQKRSVIEWVEDYLRIKWETLL</sequence>
<comment type="caution">
    <text evidence="2">The sequence shown here is derived from an EMBL/GenBank/DDBJ whole genome shotgun (WGS) entry which is preliminary data.</text>
</comment>
<feature type="compositionally biased region" description="Basic and acidic residues" evidence="1">
    <location>
        <begin position="137"/>
        <end position="152"/>
    </location>
</feature>
<evidence type="ECO:0000256" key="1">
    <source>
        <dbReference type="SAM" id="MobiDB-lite"/>
    </source>
</evidence>
<proteinExistence type="predicted"/>
<organism evidence="2 3">
    <name type="scientific">Lithohypha guttulata</name>
    <dbReference type="NCBI Taxonomy" id="1690604"/>
    <lineage>
        <taxon>Eukaryota</taxon>
        <taxon>Fungi</taxon>
        <taxon>Dikarya</taxon>
        <taxon>Ascomycota</taxon>
        <taxon>Pezizomycotina</taxon>
        <taxon>Eurotiomycetes</taxon>
        <taxon>Chaetothyriomycetidae</taxon>
        <taxon>Chaetothyriales</taxon>
        <taxon>Trichomeriaceae</taxon>
        <taxon>Lithohypha</taxon>
    </lineage>
</organism>
<feature type="compositionally biased region" description="Basic residues" evidence="1">
    <location>
        <begin position="18"/>
        <end position="30"/>
    </location>
</feature>
<evidence type="ECO:0000313" key="3">
    <source>
        <dbReference type="Proteomes" id="UP001309876"/>
    </source>
</evidence>